<dbReference type="GO" id="GO:0016887">
    <property type="term" value="F:ATP hydrolysis activity"/>
    <property type="evidence" value="ECO:0007669"/>
    <property type="project" value="InterPro"/>
</dbReference>
<dbReference type="PANTHER" id="PTHR42781">
    <property type="entry name" value="SPERMIDINE/PUTRESCINE IMPORT ATP-BINDING PROTEIN POTA"/>
    <property type="match status" value="1"/>
</dbReference>
<organism evidence="9">
    <name type="scientific">Elliptochloris antarctica</name>
    <name type="common">Green alga</name>
    <name type="synonym">Hemichloris antarctica</name>
    <dbReference type="NCBI Taxonomy" id="1844074"/>
    <lineage>
        <taxon>Eukaryota</taxon>
        <taxon>Viridiplantae</taxon>
        <taxon>Chlorophyta</taxon>
        <taxon>core chlorophytes</taxon>
        <taxon>Trebouxiophyceae</taxon>
        <taxon>Trebouxiophyceae incertae sedis</taxon>
        <taxon>Elliptochloris clade</taxon>
        <taxon>Elliptochloris</taxon>
    </lineage>
</organism>
<feature type="domain" description="ABC transporter" evidence="6">
    <location>
        <begin position="3"/>
        <end position="233"/>
    </location>
</feature>
<dbReference type="InterPro" id="IPR003593">
    <property type="entry name" value="AAA+_ATPase"/>
</dbReference>
<dbReference type="AlphaFoldDB" id="I3PX34"/>
<geneLocation type="chloroplast" evidence="9"/>
<keyword evidence="5" id="KW-0764">Sulfate transport</keyword>
<evidence type="ECO:0000256" key="2">
    <source>
        <dbReference type="ARBA" id="ARBA00022741"/>
    </source>
</evidence>
<accession>I3PX34</accession>
<dbReference type="GO" id="GO:0015419">
    <property type="term" value="F:ABC-type sulfate transporter activity"/>
    <property type="evidence" value="ECO:0007669"/>
    <property type="project" value="InterPro"/>
</dbReference>
<dbReference type="Gene3D" id="3.40.50.300">
    <property type="entry name" value="P-loop containing nucleotide triphosphate hydrolases"/>
    <property type="match status" value="1"/>
</dbReference>
<dbReference type="NCBIfam" id="TIGR00968">
    <property type="entry name" value="3a0106s01"/>
    <property type="match status" value="1"/>
</dbReference>
<keyword evidence="4" id="KW-1278">Translocase</keyword>
<evidence type="ECO:0000313" key="9">
    <source>
        <dbReference type="EMBL" id="AFI43881.1"/>
    </source>
</evidence>
<protein>
    <submittedName>
        <fullName evidence="9">CysA sulfate ABC transporter subunit</fullName>
    </submittedName>
</protein>
<dbReference type="PANTHER" id="PTHR42781:SF4">
    <property type="entry name" value="SPERMIDINE_PUTRESCINE IMPORT ATP-BINDING PROTEIN POTA"/>
    <property type="match status" value="1"/>
</dbReference>
<dbReference type="GO" id="GO:0043190">
    <property type="term" value="C:ATP-binding cassette (ABC) transporter complex"/>
    <property type="evidence" value="ECO:0007669"/>
    <property type="project" value="InterPro"/>
</dbReference>
<keyword evidence="1" id="KW-0813">Transport</keyword>
<keyword evidence="9" id="KW-0150">Chloroplast</keyword>
<dbReference type="SMART" id="SM00382">
    <property type="entry name" value="AAA"/>
    <property type="match status" value="1"/>
</dbReference>
<dbReference type="InterPro" id="IPR005666">
    <property type="entry name" value="Sulph_transpt1"/>
</dbReference>
<proteinExistence type="predicted"/>
<dbReference type="PROSITE" id="PS00211">
    <property type="entry name" value="ABC_TRANSPORTER_1"/>
    <property type="match status" value="1"/>
</dbReference>
<keyword evidence="9" id="KW-0934">Plastid</keyword>
<sequence length="236" mass="26319">MSILIENVSKRFGTFEALDHINLEIKTNSLVALVGGSGSGKSTLLRIIAGLEKPTEGRIWLAGQDSVSLSIQEREIGFVFQNYALFAHMTVSENIGFGLTLRNIPRPRVETRVQQLLHLIQLEGFAKSYPAQLSGGQRQRVALARALATEPKVLLLDEPFGALDIKVRKELRSWLRTLHGRLSVTTLFVTHDHREAIEVAHEIILFDGGRVKQVSHPKEMISSLQGVAKEPLHHLR</sequence>
<dbReference type="EMBL" id="JF920117">
    <property type="protein sequence ID" value="AFI43881.1"/>
    <property type="molecule type" value="Genomic_DNA"/>
</dbReference>
<evidence type="ECO:0000256" key="5">
    <source>
        <dbReference type="ARBA" id="ARBA00023032"/>
    </source>
</evidence>
<dbReference type="InterPro" id="IPR003439">
    <property type="entry name" value="ABC_transporter-like_ATP-bd"/>
</dbReference>
<dbReference type="InterPro" id="IPR017871">
    <property type="entry name" value="ABC_transporter-like_CS"/>
</dbReference>
<dbReference type="GO" id="GO:0005524">
    <property type="term" value="F:ATP binding"/>
    <property type="evidence" value="ECO:0007669"/>
    <property type="project" value="UniProtKB-KW"/>
</dbReference>
<evidence type="ECO:0000256" key="4">
    <source>
        <dbReference type="ARBA" id="ARBA00022967"/>
    </source>
</evidence>
<reference evidence="9" key="1">
    <citation type="journal article" date="2012" name="Mol. Phylogenet. Evol.">
        <title>Chloroplast gene arrangement variation within a closely related group of green algae (Trebouxiophyceae, Chlorophyta).</title>
        <authorList>
            <person name="Letsch M.R."/>
            <person name="Lewis L.A."/>
        </authorList>
    </citation>
    <scope>NUCLEOTIDE SEQUENCE</scope>
    <source>
        <strain evidence="9">SAG 62.90</strain>
        <strain evidence="8">UTEX EE124</strain>
        <strain evidence="7">UTEX EE52</strain>
    </source>
</reference>
<dbReference type="EMBL" id="JF920116">
    <property type="protein sequence ID" value="AFI43878.1"/>
    <property type="molecule type" value="Genomic_DNA"/>
</dbReference>
<dbReference type="Pfam" id="PF00005">
    <property type="entry name" value="ABC_tran"/>
    <property type="match status" value="1"/>
</dbReference>
<dbReference type="EMBL" id="JF920115">
    <property type="protein sequence ID" value="AFI43875.1"/>
    <property type="molecule type" value="Genomic_DNA"/>
</dbReference>
<keyword evidence="2" id="KW-0547">Nucleotide-binding</keyword>
<keyword evidence="3" id="KW-0067">ATP-binding</keyword>
<dbReference type="PROSITE" id="PS50893">
    <property type="entry name" value="ABC_TRANSPORTER_2"/>
    <property type="match status" value="1"/>
</dbReference>
<dbReference type="InterPro" id="IPR050093">
    <property type="entry name" value="ABC_SmlMolc_Importer"/>
</dbReference>
<evidence type="ECO:0000256" key="3">
    <source>
        <dbReference type="ARBA" id="ARBA00022840"/>
    </source>
</evidence>
<dbReference type="InterPro" id="IPR027417">
    <property type="entry name" value="P-loop_NTPase"/>
</dbReference>
<dbReference type="SUPFAM" id="SSF52540">
    <property type="entry name" value="P-loop containing nucleoside triphosphate hydrolases"/>
    <property type="match status" value="1"/>
</dbReference>
<evidence type="ECO:0000313" key="7">
    <source>
        <dbReference type="EMBL" id="AFI43875.1"/>
    </source>
</evidence>
<evidence type="ECO:0000256" key="1">
    <source>
        <dbReference type="ARBA" id="ARBA00022448"/>
    </source>
</evidence>
<dbReference type="FunFam" id="3.40.50.300:FF:000425">
    <property type="entry name" value="Probable ABC transporter, ATP-binding subunit"/>
    <property type="match status" value="1"/>
</dbReference>
<evidence type="ECO:0000313" key="8">
    <source>
        <dbReference type="EMBL" id="AFI43878.1"/>
    </source>
</evidence>
<name>I3PX34_ELLAN</name>
<evidence type="ECO:0000259" key="6">
    <source>
        <dbReference type="PROSITE" id="PS50893"/>
    </source>
</evidence>